<dbReference type="AlphaFoldDB" id="A0AA40CJL3"/>
<dbReference type="Gene3D" id="1.10.630.10">
    <property type="entry name" value="Cytochrome P450"/>
    <property type="match status" value="1"/>
</dbReference>
<evidence type="ECO:0000256" key="5">
    <source>
        <dbReference type="ARBA" id="ARBA00023002"/>
    </source>
</evidence>
<dbReference type="EMBL" id="JAULSV010000006">
    <property type="protein sequence ID" value="KAK0641286.1"/>
    <property type="molecule type" value="Genomic_DNA"/>
</dbReference>
<evidence type="ECO:0000256" key="7">
    <source>
        <dbReference type="ARBA" id="ARBA00023033"/>
    </source>
</evidence>
<dbReference type="GO" id="GO:0005506">
    <property type="term" value="F:iron ion binding"/>
    <property type="evidence" value="ECO:0007669"/>
    <property type="project" value="InterPro"/>
</dbReference>
<evidence type="ECO:0000256" key="1">
    <source>
        <dbReference type="ARBA" id="ARBA00001971"/>
    </source>
</evidence>
<dbReference type="CDD" id="cd11041">
    <property type="entry name" value="CYP503A1-like"/>
    <property type="match status" value="1"/>
</dbReference>
<proteinExistence type="inferred from homology"/>
<dbReference type="Proteomes" id="UP001174936">
    <property type="component" value="Unassembled WGS sequence"/>
</dbReference>
<keyword evidence="7 9" id="KW-0503">Monooxygenase</keyword>
<dbReference type="GO" id="GO:0004497">
    <property type="term" value="F:monooxygenase activity"/>
    <property type="evidence" value="ECO:0007669"/>
    <property type="project" value="UniProtKB-KW"/>
</dbReference>
<evidence type="ECO:0000256" key="6">
    <source>
        <dbReference type="ARBA" id="ARBA00023004"/>
    </source>
</evidence>
<dbReference type="PROSITE" id="PS00086">
    <property type="entry name" value="CYTOCHROME_P450"/>
    <property type="match status" value="1"/>
</dbReference>
<keyword evidence="3 8" id="KW-0349">Heme</keyword>
<dbReference type="PRINTS" id="PR00465">
    <property type="entry name" value="EP450IV"/>
</dbReference>
<sequence>MLLDAGVETTVGVAVVIVLTLYVLDQHFLAPQHPSPAVYYTPKQKAKLGLGIKTRLQLYLDCASMYKSAWQKHAKHGTSHAILLPSLGVHTDAILPHTSMPWVLSQPDTALSSYDAIVELNQVMYSLGHARYIQDPWQGHLVRGKLFSAFESMAAELAEELVCALDEHFGTDTGEWKEVPLVETVSKITARMAGRLTVGLPLCRNEEYVDACCDAVDDFMIVAGVVRAMPHILRPLVGSAMGWWYRSRIERTKALLEPLYRKRVAGILRGRDQMGDDEEEPKDYVQLMLRYAAEHRPDEFTSLDIMTRRLIIANFGTIHQPSLLIANTLLNIIASDKNFDTIKTLKDELTDVFASTLEDPTESWDWTRANINRHEKADSLMRETTRMHTFGSRALLRKVVAKDGVTTDTGIHIPHGRCVSFLAHPVHMDEDIFAAPDVFDPFRFHRMRKAEVDQAARAGPLRFATTSPTHLTFGHGRHACPGRFLVDFQLKMVIAHVITRYDLSFPESYAGKRPENVWTADVKLPQQARIRIRRRRVQCK</sequence>
<dbReference type="GO" id="GO:0020037">
    <property type="term" value="F:heme binding"/>
    <property type="evidence" value="ECO:0007669"/>
    <property type="project" value="InterPro"/>
</dbReference>
<dbReference type="PANTHER" id="PTHR46206:SF1">
    <property type="entry name" value="P450, PUTATIVE (EUROFUNG)-RELATED"/>
    <property type="match status" value="1"/>
</dbReference>
<evidence type="ECO:0000313" key="11">
    <source>
        <dbReference type="Proteomes" id="UP001174936"/>
    </source>
</evidence>
<dbReference type="GO" id="GO:0016705">
    <property type="term" value="F:oxidoreductase activity, acting on paired donors, with incorporation or reduction of molecular oxygen"/>
    <property type="evidence" value="ECO:0007669"/>
    <property type="project" value="InterPro"/>
</dbReference>
<reference evidence="10" key="1">
    <citation type="submission" date="2023-06" db="EMBL/GenBank/DDBJ databases">
        <title>Genome-scale phylogeny and comparative genomics of the fungal order Sordariales.</title>
        <authorList>
            <consortium name="Lawrence Berkeley National Laboratory"/>
            <person name="Hensen N."/>
            <person name="Bonometti L."/>
            <person name="Westerberg I."/>
            <person name="Brannstrom I.O."/>
            <person name="Guillou S."/>
            <person name="Cros-Aarteil S."/>
            <person name="Calhoun S."/>
            <person name="Haridas S."/>
            <person name="Kuo A."/>
            <person name="Mondo S."/>
            <person name="Pangilinan J."/>
            <person name="Riley R."/>
            <person name="Labutti K."/>
            <person name="Andreopoulos B."/>
            <person name="Lipzen A."/>
            <person name="Chen C."/>
            <person name="Yanf M."/>
            <person name="Daum C."/>
            <person name="Ng V."/>
            <person name="Clum A."/>
            <person name="Steindorff A."/>
            <person name="Ohm R."/>
            <person name="Martin F."/>
            <person name="Silar P."/>
            <person name="Natvig D."/>
            <person name="Lalanne C."/>
            <person name="Gautier V."/>
            <person name="Ament-Velasquez S.L."/>
            <person name="Kruys A."/>
            <person name="Hutchinson M.I."/>
            <person name="Powell A.J."/>
            <person name="Barry K."/>
            <person name="Miller A.N."/>
            <person name="Grigoriev I.V."/>
            <person name="Debuchy R."/>
            <person name="Gladieux P."/>
            <person name="Thoren M.H."/>
            <person name="Johannesson H."/>
        </authorList>
    </citation>
    <scope>NUCLEOTIDE SEQUENCE</scope>
    <source>
        <strain evidence="10">SMH2532-1</strain>
    </source>
</reference>
<comment type="similarity">
    <text evidence="2 9">Belongs to the cytochrome P450 family.</text>
</comment>
<comment type="caution">
    <text evidence="10">The sequence shown here is derived from an EMBL/GenBank/DDBJ whole genome shotgun (WGS) entry which is preliminary data.</text>
</comment>
<organism evidence="10 11">
    <name type="scientific">Cercophora newfieldiana</name>
    <dbReference type="NCBI Taxonomy" id="92897"/>
    <lineage>
        <taxon>Eukaryota</taxon>
        <taxon>Fungi</taxon>
        <taxon>Dikarya</taxon>
        <taxon>Ascomycota</taxon>
        <taxon>Pezizomycotina</taxon>
        <taxon>Sordariomycetes</taxon>
        <taxon>Sordariomycetidae</taxon>
        <taxon>Sordariales</taxon>
        <taxon>Lasiosphaeriaceae</taxon>
        <taxon>Cercophora</taxon>
    </lineage>
</organism>
<keyword evidence="6 8" id="KW-0408">Iron</keyword>
<dbReference type="InterPro" id="IPR001128">
    <property type="entry name" value="Cyt_P450"/>
</dbReference>
<keyword evidence="4 8" id="KW-0479">Metal-binding</keyword>
<dbReference type="InterPro" id="IPR036396">
    <property type="entry name" value="Cyt_P450_sf"/>
</dbReference>
<name>A0AA40CJL3_9PEZI</name>
<evidence type="ECO:0000256" key="3">
    <source>
        <dbReference type="ARBA" id="ARBA00022617"/>
    </source>
</evidence>
<keyword evidence="5 9" id="KW-0560">Oxidoreductase</keyword>
<keyword evidence="11" id="KW-1185">Reference proteome</keyword>
<dbReference type="InterPro" id="IPR017972">
    <property type="entry name" value="Cyt_P450_CS"/>
</dbReference>
<dbReference type="Pfam" id="PF00067">
    <property type="entry name" value="p450"/>
    <property type="match status" value="1"/>
</dbReference>
<evidence type="ECO:0000256" key="9">
    <source>
        <dbReference type="RuleBase" id="RU000461"/>
    </source>
</evidence>
<evidence type="ECO:0000256" key="2">
    <source>
        <dbReference type="ARBA" id="ARBA00010617"/>
    </source>
</evidence>
<dbReference type="InterPro" id="IPR002403">
    <property type="entry name" value="Cyt_P450_E_grp-IV"/>
</dbReference>
<accession>A0AA40CJL3</accession>
<gene>
    <name evidence="10" type="ORF">B0T16DRAFT_334898</name>
</gene>
<feature type="binding site" description="axial binding residue" evidence="8">
    <location>
        <position position="480"/>
    </location>
    <ligand>
        <name>heme</name>
        <dbReference type="ChEBI" id="CHEBI:30413"/>
    </ligand>
    <ligandPart>
        <name>Fe</name>
        <dbReference type="ChEBI" id="CHEBI:18248"/>
    </ligandPart>
</feature>
<comment type="cofactor">
    <cofactor evidence="1 8">
        <name>heme</name>
        <dbReference type="ChEBI" id="CHEBI:30413"/>
    </cofactor>
</comment>
<evidence type="ECO:0000256" key="4">
    <source>
        <dbReference type="ARBA" id="ARBA00022723"/>
    </source>
</evidence>
<evidence type="ECO:0000313" key="10">
    <source>
        <dbReference type="EMBL" id="KAK0641286.1"/>
    </source>
</evidence>
<dbReference type="SUPFAM" id="SSF48264">
    <property type="entry name" value="Cytochrome P450"/>
    <property type="match status" value="1"/>
</dbReference>
<dbReference type="PANTHER" id="PTHR46206">
    <property type="entry name" value="CYTOCHROME P450"/>
    <property type="match status" value="1"/>
</dbReference>
<evidence type="ECO:0000256" key="8">
    <source>
        <dbReference type="PIRSR" id="PIRSR602403-1"/>
    </source>
</evidence>
<protein>
    <submittedName>
        <fullName evidence="10">Cytochrome P450</fullName>
    </submittedName>
</protein>